<evidence type="ECO:0000313" key="2">
    <source>
        <dbReference type="EMBL" id="ENN88815.1"/>
    </source>
</evidence>
<dbReference type="Proteomes" id="UP000012429">
    <property type="component" value="Unassembled WGS sequence"/>
</dbReference>
<evidence type="ECO:0000313" key="3">
    <source>
        <dbReference type="Proteomes" id="UP000012429"/>
    </source>
</evidence>
<gene>
    <name evidence="2" type="ORF">RHSP_38222</name>
</gene>
<organism evidence="2 3">
    <name type="scientific">Rhizobium freirei PRF 81</name>
    <dbReference type="NCBI Taxonomy" id="363754"/>
    <lineage>
        <taxon>Bacteria</taxon>
        <taxon>Pseudomonadati</taxon>
        <taxon>Pseudomonadota</taxon>
        <taxon>Alphaproteobacteria</taxon>
        <taxon>Hyphomicrobiales</taxon>
        <taxon>Rhizobiaceae</taxon>
        <taxon>Rhizobium/Agrobacterium group</taxon>
        <taxon>Rhizobium</taxon>
    </lineage>
</organism>
<reference evidence="2 3" key="1">
    <citation type="journal article" date="2012" name="BMC Genomics">
        <title>Genomic basis of broad host range and environmental adaptability of Rhizobium tropici CIAT 899 and Rhizobium sp. PRF 81 which are used in inoculants for common bean (Phaseolus vulgaris L.).</title>
        <authorList>
            <person name="Ormeno-Orrillo E."/>
            <person name="Menna P."/>
            <person name="Almeida L.G."/>
            <person name="Ollero F.J."/>
            <person name="Nicolas M.F."/>
            <person name="Pains Rodrigues E."/>
            <person name="Shigueyoshi Nakatani A."/>
            <person name="Silva Batista J.S."/>
            <person name="Oliveira Chueire L.M."/>
            <person name="Souza R.C."/>
            <person name="Ribeiro Vasconcelos A.T."/>
            <person name="Megias M."/>
            <person name="Hungria M."/>
            <person name="Martinez-Romero E."/>
        </authorList>
    </citation>
    <scope>NUCLEOTIDE SEQUENCE [LARGE SCALE GENOMIC DNA]</scope>
    <source>
        <strain evidence="2 3">PRF 81</strain>
    </source>
</reference>
<evidence type="ECO:0000256" key="1">
    <source>
        <dbReference type="SAM" id="MobiDB-lite"/>
    </source>
</evidence>
<name>N6V4K5_9HYPH</name>
<dbReference type="AlphaFoldDB" id="N6V4K5"/>
<feature type="region of interest" description="Disordered" evidence="1">
    <location>
        <begin position="70"/>
        <end position="109"/>
    </location>
</feature>
<comment type="caution">
    <text evidence="2">The sequence shown here is derived from an EMBL/GenBank/DDBJ whole genome shotgun (WGS) entry which is preliminary data.</text>
</comment>
<keyword evidence="3" id="KW-1185">Reference proteome</keyword>
<feature type="compositionally biased region" description="Basic and acidic residues" evidence="1">
    <location>
        <begin position="87"/>
        <end position="109"/>
    </location>
</feature>
<dbReference type="STRING" id="363754.RHSP_38222"/>
<sequence length="426" mass="46477">MQRRHAKRTAGAGLRVGNCLERAAEILGKISGIVEGNADQQRRKRIEVDAEIAEPEMGHVDLEERRRIAGNLDPGRSDARQQAAAGEPKERKRYGANEADRHRQDRDLQGDHRAVEQLRQYLEGLIPVEGVAEHERPPFGRSNGAAIMATPSLKAIRLAIDAAHRQGRQCAADPLLVEFGVAARADLLVDEQVEIVDEAVFFTVGEERDVVRLERRLANHRDAGELAGLHGCLGNSRGGNGRVDLALAQRQEDVGLRLIGAKLAATPSLDLLFERDRFEGAGRRADGLALHAFEGLDARLVVGRDGHFEGEIGDAHAYGLCALQRIRGRSNADIDAAGHQRRNALGERRFDNLGGDAEHFGEIVAIVDVEADRIIVCVARAHGREVEHDGTAQRSRGNDVVQLVGLGRRDGGSGGQKAKCDDHFFH</sequence>
<accession>N6V4K5</accession>
<protein>
    <submittedName>
        <fullName evidence="2">Uncharacterized protein</fullName>
    </submittedName>
</protein>
<proteinExistence type="predicted"/>
<dbReference type="EMBL" id="AQHN01000012">
    <property type="protein sequence ID" value="ENN88815.1"/>
    <property type="molecule type" value="Genomic_DNA"/>
</dbReference>
<feature type="region of interest" description="Disordered" evidence="1">
    <location>
        <begin position="406"/>
        <end position="426"/>
    </location>
</feature>